<dbReference type="AlphaFoldDB" id="A0A7W7IJA3"/>
<reference evidence="3" key="4">
    <citation type="submission" date="2023-12" db="EMBL/GenBank/DDBJ databases">
        <authorList>
            <person name="Sun Q."/>
            <person name="Inoue M."/>
        </authorList>
    </citation>
    <scope>NUCLEOTIDE SEQUENCE</scope>
    <source>
        <strain evidence="3">JCM 10667</strain>
    </source>
</reference>
<dbReference type="RefSeq" id="WP_184889043.1">
    <property type="nucleotide sequence ID" value="NZ_BAAAHD010000094.1"/>
</dbReference>
<reference evidence="3" key="1">
    <citation type="journal article" date="2014" name="Int. J. Syst. Evol. Microbiol.">
        <title>Complete genome of a new Firmicutes species belonging to the dominant human colonic microbiota ('Ruminococcus bicirculans') reveals two chromosomes and a selective capacity to utilize plant glucans.</title>
        <authorList>
            <consortium name="NISC Comparative Sequencing Program"/>
            <person name="Wegmann U."/>
            <person name="Louis P."/>
            <person name="Goesmann A."/>
            <person name="Henrissat B."/>
            <person name="Duncan S.H."/>
            <person name="Flint H.J."/>
        </authorList>
    </citation>
    <scope>NUCLEOTIDE SEQUENCE</scope>
    <source>
        <strain evidence="3">JCM 10667</strain>
    </source>
</reference>
<sequence>MDDHVQQPGPAPASAPGPTPPRPRRRRGRLVLIAVAGAVALALTAAVAVSAFKLRGDADRDRAARDAYQALTKPPGQERSTDKVAAGELTVTYDLCPGTGKCDVAESVTATMRWLTTQNGVRVVHPPAEMEKCGTREGCLISVTSPSLTGARIMQSGARLLLEVFVRAPQ</sequence>
<evidence type="ECO:0000313" key="4">
    <source>
        <dbReference type="EMBL" id="MBB4778142.1"/>
    </source>
</evidence>
<comment type="caution">
    <text evidence="4">The sequence shown here is derived from an EMBL/GenBank/DDBJ whole genome shotgun (WGS) entry which is preliminary data.</text>
</comment>
<name>A0A7W7IJA3_9ACTN</name>
<evidence type="ECO:0000256" key="2">
    <source>
        <dbReference type="SAM" id="Phobius"/>
    </source>
</evidence>
<evidence type="ECO:0000313" key="5">
    <source>
        <dbReference type="Proteomes" id="UP000549343"/>
    </source>
</evidence>
<dbReference type="Proteomes" id="UP000549343">
    <property type="component" value="Unassembled WGS sequence"/>
</dbReference>
<reference evidence="6" key="2">
    <citation type="journal article" date="2019" name="Int. J. Syst. Evol. Microbiol.">
        <title>The Global Catalogue of Microorganisms (GCM) 10K type strain sequencing project: providing services to taxonomists for standard genome sequencing and annotation.</title>
        <authorList>
            <consortium name="The Broad Institute Genomics Platform"/>
            <consortium name="The Broad Institute Genome Sequencing Center for Infectious Disease"/>
            <person name="Wu L."/>
            <person name="Ma J."/>
        </authorList>
    </citation>
    <scope>NUCLEOTIDE SEQUENCE [LARGE SCALE GENOMIC DNA]</scope>
    <source>
        <strain evidence="6">JCM 10667</strain>
    </source>
</reference>
<dbReference type="EMBL" id="BAAAHD010000094">
    <property type="protein sequence ID" value="GAA0599195.1"/>
    <property type="molecule type" value="Genomic_DNA"/>
</dbReference>
<organism evidence="4 5">
    <name type="scientific">Actinomadura livida</name>
    <dbReference type="NCBI Taxonomy" id="79909"/>
    <lineage>
        <taxon>Bacteria</taxon>
        <taxon>Bacillati</taxon>
        <taxon>Actinomycetota</taxon>
        <taxon>Actinomycetes</taxon>
        <taxon>Streptosporangiales</taxon>
        <taxon>Thermomonosporaceae</taxon>
        <taxon>Actinomadura</taxon>
    </lineage>
</organism>
<feature type="transmembrane region" description="Helical" evidence="2">
    <location>
        <begin position="30"/>
        <end position="52"/>
    </location>
</feature>
<keyword evidence="6" id="KW-1185">Reference proteome</keyword>
<gene>
    <name evidence="4" type="ORF">F4557_006560</name>
    <name evidence="3" type="ORF">GCM10009546_71460</name>
</gene>
<protein>
    <submittedName>
        <fullName evidence="4">Uncharacterized protein</fullName>
    </submittedName>
</protein>
<feature type="compositionally biased region" description="Pro residues" evidence="1">
    <location>
        <begin position="9"/>
        <end position="21"/>
    </location>
</feature>
<keyword evidence="2" id="KW-0812">Transmembrane</keyword>
<evidence type="ECO:0000313" key="6">
    <source>
        <dbReference type="Proteomes" id="UP001501427"/>
    </source>
</evidence>
<evidence type="ECO:0000256" key="1">
    <source>
        <dbReference type="SAM" id="MobiDB-lite"/>
    </source>
</evidence>
<dbReference type="Proteomes" id="UP001501427">
    <property type="component" value="Unassembled WGS sequence"/>
</dbReference>
<reference evidence="4 5" key="3">
    <citation type="submission" date="2020-08" db="EMBL/GenBank/DDBJ databases">
        <title>Sequencing the genomes of 1000 actinobacteria strains.</title>
        <authorList>
            <person name="Klenk H.-P."/>
        </authorList>
    </citation>
    <scope>NUCLEOTIDE SEQUENCE [LARGE SCALE GENOMIC DNA]</scope>
    <source>
        <strain evidence="4 5">DSM 44772</strain>
    </source>
</reference>
<evidence type="ECO:0000313" key="3">
    <source>
        <dbReference type="EMBL" id="GAA0599195.1"/>
    </source>
</evidence>
<dbReference type="EMBL" id="JACHMV010000001">
    <property type="protein sequence ID" value="MBB4778142.1"/>
    <property type="molecule type" value="Genomic_DNA"/>
</dbReference>
<keyword evidence="2" id="KW-0472">Membrane</keyword>
<proteinExistence type="predicted"/>
<accession>A0A7W7IJA3</accession>
<feature type="region of interest" description="Disordered" evidence="1">
    <location>
        <begin position="1"/>
        <end position="25"/>
    </location>
</feature>
<keyword evidence="2" id="KW-1133">Transmembrane helix</keyword>